<dbReference type="Proteomes" id="UP000092444">
    <property type="component" value="Unassembled WGS sequence"/>
</dbReference>
<evidence type="ECO:0008006" key="7">
    <source>
        <dbReference type="Google" id="ProtNLM"/>
    </source>
</evidence>
<dbReference type="EnsemblMetazoa" id="GMOY006711-RA">
    <property type="protein sequence ID" value="GMOY006711-PA"/>
    <property type="gene ID" value="GMOY006711"/>
</dbReference>
<accession>A0A1B0G0E5</accession>
<feature type="coiled-coil region" evidence="4">
    <location>
        <begin position="115"/>
        <end position="142"/>
    </location>
</feature>
<dbReference type="PANTHER" id="PTHR23424:SF23">
    <property type="entry name" value="PROTEIN SAAL1"/>
    <property type="match status" value="1"/>
</dbReference>
<proteinExistence type="inferred from homology"/>
<keyword evidence="4" id="KW-0175">Coiled coil</keyword>
<dbReference type="InterPro" id="IPR052464">
    <property type="entry name" value="Synovial_Prolif_Regulator"/>
</dbReference>
<name>A0A1B0G0E5_GLOMM</name>
<dbReference type="PhylomeDB" id="A0A1B0G0E5"/>
<dbReference type="EMBL" id="CCAG010016559">
    <property type="status" value="NOT_ANNOTATED_CDS"/>
    <property type="molecule type" value="Genomic_DNA"/>
</dbReference>
<dbReference type="VEuPathDB" id="VectorBase:GMOY006711"/>
<dbReference type="GO" id="GO:0005654">
    <property type="term" value="C:nucleoplasm"/>
    <property type="evidence" value="ECO:0007669"/>
    <property type="project" value="TreeGrafter"/>
</dbReference>
<evidence type="ECO:0000256" key="3">
    <source>
        <dbReference type="ARBA" id="ARBA00038401"/>
    </source>
</evidence>
<comment type="similarity">
    <text evidence="3">Belongs to the SAAL1 family.</text>
</comment>
<comment type="subcellular location">
    <subcellularLocation>
        <location evidence="1">Nucleus</location>
    </subcellularLocation>
</comment>
<evidence type="ECO:0000256" key="2">
    <source>
        <dbReference type="ARBA" id="ARBA00023242"/>
    </source>
</evidence>
<evidence type="ECO:0000313" key="6">
    <source>
        <dbReference type="Proteomes" id="UP000092444"/>
    </source>
</evidence>
<sequence>IYLFALFYLSECQTSQNFVCLQLLLCLDRSILFKFVVNWKNKQKMSTRENQASYQAEEPTTAPKIEKDVLNGSDRNEDLFASNPNVLEVERADPEDLQRIRGDAIGDTLYSERFVLNILLKLSKLEKNLQEEEEMEKDLCTLWDMTLDADMIEYLLKQDVLTLFAEVIKATNDKRLTEILVGILANMCDLKKTRDELCLQESQLVEVLLDLSGCLDALTLQQLMRLWAVIFVKSPTEHIEKWYDLVCKDGQFIENICFILNNAINHKVLLQTLETLNAVLAKFALLDNPAKNFTELFIKSEVINATMEAFNTILTDNAGQENDTDELEKKEVKIKQTFCNIHSILTQYQQYSEEAYAAHSEDILLCMKKILKPLALEVDLDTWQTFELEVFETLSDLLEILPRCFDPHLSSYLIKIWLKFLQTQQCSASTEFEEELNRQDLSDKCLQLLLLILTEASNAELQENLKTVQSENKGRFLESVEKLEKNGCVVKAYDKIKNALGE</sequence>
<dbReference type="PANTHER" id="PTHR23424">
    <property type="entry name" value="SERUM AMYLOID A"/>
    <property type="match status" value="1"/>
</dbReference>
<protein>
    <recommendedName>
        <fullName evidence="7">Beta-catenin-like protein 1 N-terminal domain-containing protein</fullName>
    </recommendedName>
</protein>
<keyword evidence="2" id="KW-0539">Nucleus</keyword>
<evidence type="ECO:0000256" key="1">
    <source>
        <dbReference type="ARBA" id="ARBA00004123"/>
    </source>
</evidence>
<dbReference type="AlphaFoldDB" id="A0A1B0G0E5"/>
<evidence type="ECO:0000256" key="4">
    <source>
        <dbReference type="SAM" id="Coils"/>
    </source>
</evidence>
<keyword evidence="6" id="KW-1185">Reference proteome</keyword>
<evidence type="ECO:0000313" key="5">
    <source>
        <dbReference type="EnsemblMetazoa" id="GMOY006711-PA"/>
    </source>
</evidence>
<reference evidence="5" key="1">
    <citation type="submission" date="2020-05" db="UniProtKB">
        <authorList>
            <consortium name="EnsemblMetazoa"/>
        </authorList>
    </citation>
    <scope>IDENTIFICATION</scope>
    <source>
        <strain evidence="5">Yale</strain>
    </source>
</reference>
<organism evidence="5 6">
    <name type="scientific">Glossina morsitans morsitans</name>
    <name type="common">Savannah tsetse fly</name>
    <dbReference type="NCBI Taxonomy" id="37546"/>
    <lineage>
        <taxon>Eukaryota</taxon>
        <taxon>Metazoa</taxon>
        <taxon>Ecdysozoa</taxon>
        <taxon>Arthropoda</taxon>
        <taxon>Hexapoda</taxon>
        <taxon>Insecta</taxon>
        <taxon>Pterygota</taxon>
        <taxon>Neoptera</taxon>
        <taxon>Endopterygota</taxon>
        <taxon>Diptera</taxon>
        <taxon>Brachycera</taxon>
        <taxon>Muscomorpha</taxon>
        <taxon>Hippoboscoidea</taxon>
        <taxon>Glossinidae</taxon>
        <taxon>Glossina</taxon>
    </lineage>
</organism>